<sequence length="36" mass="3669">MTSLKARFTLTVLGLLGTATALALYAQSLALPASFG</sequence>
<reference evidence="1" key="2">
    <citation type="submission" date="2021-08" db="EMBL/GenBank/DDBJ databases">
        <authorList>
            <person name="Tani A."/>
            <person name="Ola A."/>
            <person name="Ogura Y."/>
            <person name="Katsura K."/>
            <person name="Hayashi T."/>
        </authorList>
    </citation>
    <scope>NUCLEOTIDE SEQUENCE</scope>
    <source>
        <strain evidence="1">NBRC 15689</strain>
    </source>
</reference>
<dbReference type="EMBL" id="BPQV01000002">
    <property type="protein sequence ID" value="GJE25794.1"/>
    <property type="molecule type" value="Genomic_DNA"/>
</dbReference>
<accession>A0ABQ4T5T1</accession>
<comment type="caution">
    <text evidence="1">The sequence shown here is derived from an EMBL/GenBank/DDBJ whole genome shotgun (WGS) entry which is preliminary data.</text>
</comment>
<name>A0ABQ4T5T1_METOR</name>
<reference evidence="1" key="1">
    <citation type="journal article" date="2021" name="Front. Microbiol.">
        <title>Comprehensive Comparative Genomics and Phenotyping of Methylobacterium Species.</title>
        <authorList>
            <person name="Alessa O."/>
            <person name="Ogura Y."/>
            <person name="Fujitani Y."/>
            <person name="Takami H."/>
            <person name="Hayashi T."/>
            <person name="Sahin N."/>
            <person name="Tani A."/>
        </authorList>
    </citation>
    <scope>NUCLEOTIDE SEQUENCE</scope>
    <source>
        <strain evidence="1">NBRC 15689</strain>
    </source>
</reference>
<evidence type="ECO:0000313" key="2">
    <source>
        <dbReference type="Proteomes" id="UP001055156"/>
    </source>
</evidence>
<protein>
    <submittedName>
        <fullName evidence="1">Uncharacterized protein</fullName>
    </submittedName>
</protein>
<dbReference type="Proteomes" id="UP001055156">
    <property type="component" value="Unassembled WGS sequence"/>
</dbReference>
<keyword evidence="2" id="KW-1185">Reference proteome</keyword>
<organism evidence="1 2">
    <name type="scientific">Methylobacterium organophilum</name>
    <dbReference type="NCBI Taxonomy" id="410"/>
    <lineage>
        <taxon>Bacteria</taxon>
        <taxon>Pseudomonadati</taxon>
        <taxon>Pseudomonadota</taxon>
        <taxon>Alphaproteobacteria</taxon>
        <taxon>Hyphomicrobiales</taxon>
        <taxon>Methylobacteriaceae</taxon>
        <taxon>Methylobacterium</taxon>
    </lineage>
</organism>
<gene>
    <name evidence="1" type="ORF">LKMONMHP_0634</name>
</gene>
<proteinExistence type="predicted"/>
<evidence type="ECO:0000313" key="1">
    <source>
        <dbReference type="EMBL" id="GJE25794.1"/>
    </source>
</evidence>